<name>A0A0F0CV05_9BACT</name>
<reference evidence="3 4" key="1">
    <citation type="submission" date="2015-02" db="EMBL/GenBank/DDBJ databases">
        <title>Single-cell genomics of uncultivated deep-branching MTB reveals a conserved set of magnetosome genes.</title>
        <authorList>
            <person name="Kolinko S."/>
            <person name="Richter M."/>
            <person name="Glockner F.O."/>
            <person name="Brachmann A."/>
            <person name="Schuler D."/>
        </authorList>
    </citation>
    <scope>NUCLEOTIDE SEQUENCE [LARGE SCALE GENOMIC DNA]</scope>
    <source>
        <strain evidence="3">SKK-01</strain>
    </source>
</reference>
<dbReference type="Proteomes" id="UP000033428">
    <property type="component" value="Unassembled WGS sequence"/>
</dbReference>
<dbReference type="Pfam" id="PF23862">
    <property type="entry name" value="CdsD_C"/>
    <property type="match status" value="1"/>
</dbReference>
<evidence type="ECO:0000313" key="4">
    <source>
        <dbReference type="Proteomes" id="UP000033428"/>
    </source>
</evidence>
<sequence length="187" mass="20897">MSIIAEALKKAQEEKLMRVEKNKEVSDIGLKKEADKPSEVNIRNNSIFYFRAGKIVISILILFLAFGVYQKISSVNLERKTGEKVAPLLGSEIKEIIPEKKDNMILRKIKENILPCENSIVEEIKNNISVKANPVVTGIMYNEVNPSVIINGKILAEGESVDGYTIYKILHDKIILKSGGKEISLTL</sequence>
<proteinExistence type="predicted"/>
<organism evidence="3 4">
    <name type="scientific">Candidatus Omnitrophus magneticus</name>
    <dbReference type="NCBI Taxonomy" id="1609969"/>
    <lineage>
        <taxon>Bacteria</taxon>
        <taxon>Pseudomonadati</taxon>
        <taxon>Candidatus Omnitrophota</taxon>
        <taxon>Candidatus Omnitrophus</taxon>
    </lineage>
</organism>
<keyword evidence="1" id="KW-0812">Transmembrane</keyword>
<accession>A0A0F0CV05</accession>
<feature type="domain" description="CdsD C-terminal" evidence="2">
    <location>
        <begin position="136"/>
        <end position="180"/>
    </location>
</feature>
<evidence type="ECO:0000259" key="2">
    <source>
        <dbReference type="Pfam" id="PF23862"/>
    </source>
</evidence>
<evidence type="ECO:0000256" key="1">
    <source>
        <dbReference type="SAM" id="Phobius"/>
    </source>
</evidence>
<dbReference type="AlphaFoldDB" id="A0A0F0CV05"/>
<evidence type="ECO:0000313" key="3">
    <source>
        <dbReference type="EMBL" id="KJJ85371.1"/>
    </source>
</evidence>
<feature type="transmembrane region" description="Helical" evidence="1">
    <location>
        <begin position="48"/>
        <end position="69"/>
    </location>
</feature>
<dbReference type="InterPro" id="IPR056283">
    <property type="entry name" value="CdsD_C"/>
</dbReference>
<gene>
    <name evidence="3" type="ORF">OMAG_000756</name>
</gene>
<keyword evidence="1" id="KW-0472">Membrane</keyword>
<keyword evidence="4" id="KW-1185">Reference proteome</keyword>
<protein>
    <recommendedName>
        <fullName evidence="2">CdsD C-terminal domain-containing protein</fullName>
    </recommendedName>
</protein>
<dbReference type="EMBL" id="JYNY01000172">
    <property type="protein sequence ID" value="KJJ85371.1"/>
    <property type="molecule type" value="Genomic_DNA"/>
</dbReference>
<keyword evidence="1" id="KW-1133">Transmembrane helix</keyword>
<comment type="caution">
    <text evidence="3">The sequence shown here is derived from an EMBL/GenBank/DDBJ whole genome shotgun (WGS) entry which is preliminary data.</text>
</comment>